<dbReference type="Proteomes" id="UP000255207">
    <property type="component" value="Unassembled WGS sequence"/>
</dbReference>
<sequence length="87" mass="9720">MQITTELDAKDRETVAELVKTGHYASVLDVLKEGIRLVKRREERLAELDQAIAEGLADSRAGRGKPMDEVFDRLEAKYQAMADTAKS</sequence>
<evidence type="ECO:0000313" key="2">
    <source>
        <dbReference type="Proteomes" id="UP000255207"/>
    </source>
</evidence>
<accession>A0A370L4D0</accession>
<comment type="caution">
    <text evidence="1">The sequence shown here is derived from an EMBL/GenBank/DDBJ whole genome shotgun (WGS) entry which is preliminary data.</text>
</comment>
<keyword evidence="2" id="KW-1185">Reference proteome</keyword>
<protein>
    <submittedName>
        <fullName evidence="1">Type II toxin-antitoxin system ParD family antitoxin</fullName>
    </submittedName>
</protein>
<proteinExistence type="predicted"/>
<dbReference type="OrthoDB" id="9811310at2"/>
<dbReference type="NCBIfam" id="TIGR02606">
    <property type="entry name" value="antidote_CC2985"/>
    <property type="match status" value="1"/>
</dbReference>
<evidence type="ECO:0000313" key="1">
    <source>
        <dbReference type="EMBL" id="RDJ23738.1"/>
    </source>
</evidence>
<dbReference type="Gene3D" id="6.10.10.120">
    <property type="entry name" value="Antitoxin ParD1-like"/>
    <property type="match status" value="1"/>
</dbReference>
<dbReference type="InterPro" id="IPR022789">
    <property type="entry name" value="ParD"/>
</dbReference>
<dbReference type="EMBL" id="QQTP01000008">
    <property type="protein sequence ID" value="RDJ23738.1"/>
    <property type="molecule type" value="Genomic_DNA"/>
</dbReference>
<organism evidence="1 2">
    <name type="scientific">Bosea caraganae</name>
    <dbReference type="NCBI Taxonomy" id="2763117"/>
    <lineage>
        <taxon>Bacteria</taxon>
        <taxon>Pseudomonadati</taxon>
        <taxon>Pseudomonadota</taxon>
        <taxon>Alphaproteobacteria</taxon>
        <taxon>Hyphomicrobiales</taxon>
        <taxon>Boseaceae</taxon>
        <taxon>Bosea</taxon>
    </lineage>
</organism>
<dbReference type="InterPro" id="IPR038296">
    <property type="entry name" value="ParD_sf"/>
</dbReference>
<name>A0A370L4D0_9HYPH</name>
<dbReference type="RefSeq" id="WP_114830363.1">
    <property type="nucleotide sequence ID" value="NZ_QQTO01000035.1"/>
</dbReference>
<dbReference type="AlphaFoldDB" id="A0A370L4D0"/>
<gene>
    <name evidence="1" type="ORF">DWE98_16490</name>
</gene>
<reference evidence="2" key="1">
    <citation type="submission" date="2018-07" db="EMBL/GenBank/DDBJ databases">
        <authorList>
            <person name="Safronova V.I."/>
            <person name="Chirak E.R."/>
            <person name="Sazanova A.L."/>
        </authorList>
    </citation>
    <scope>NUCLEOTIDE SEQUENCE [LARGE SCALE GENOMIC DNA]</scope>
    <source>
        <strain evidence="2">RCAM04685</strain>
    </source>
</reference>
<dbReference type="Pfam" id="PF03693">
    <property type="entry name" value="ParD_antitoxin"/>
    <property type="match status" value="1"/>
</dbReference>